<feature type="domain" description="Ig-like" evidence="6">
    <location>
        <begin position="210"/>
        <end position="300"/>
    </location>
</feature>
<evidence type="ECO:0000313" key="7">
    <source>
        <dbReference type="EMBL" id="RXN25018.1"/>
    </source>
</evidence>
<dbReference type="InterPro" id="IPR052598">
    <property type="entry name" value="IgSF_CEA-related"/>
</dbReference>
<dbReference type="InterPro" id="IPR013098">
    <property type="entry name" value="Ig_I-set"/>
</dbReference>
<gene>
    <name evidence="7" type="ORF">ROHU_021825</name>
</gene>
<dbReference type="InterPro" id="IPR013783">
    <property type="entry name" value="Ig-like_fold"/>
</dbReference>
<feature type="domain" description="Ig-like" evidence="6">
    <location>
        <begin position="993"/>
        <end position="1071"/>
    </location>
</feature>
<evidence type="ECO:0000256" key="5">
    <source>
        <dbReference type="SAM" id="Phobius"/>
    </source>
</evidence>
<keyword evidence="3" id="KW-0325">Glycoprotein</keyword>
<evidence type="ECO:0000256" key="3">
    <source>
        <dbReference type="ARBA" id="ARBA00023180"/>
    </source>
</evidence>
<keyword evidence="2" id="KW-1015">Disulfide bond</keyword>
<dbReference type="SMART" id="SM00408">
    <property type="entry name" value="IGc2"/>
    <property type="match status" value="9"/>
</dbReference>
<keyword evidence="5" id="KW-0812">Transmembrane</keyword>
<comment type="caution">
    <text evidence="7">The sequence shown here is derived from an EMBL/GenBank/DDBJ whole genome shotgun (WGS) entry which is preliminary data.</text>
</comment>
<feature type="domain" description="Ig-like" evidence="6">
    <location>
        <begin position="488"/>
        <end position="570"/>
    </location>
</feature>
<dbReference type="Pfam" id="PF00047">
    <property type="entry name" value="ig"/>
    <property type="match status" value="1"/>
</dbReference>
<accession>A0A498MTK8</accession>
<dbReference type="STRING" id="84645.A0A498MTK8"/>
<dbReference type="Proteomes" id="UP000290572">
    <property type="component" value="Unassembled WGS sequence"/>
</dbReference>
<evidence type="ECO:0000259" key="6">
    <source>
        <dbReference type="PROSITE" id="PS50835"/>
    </source>
</evidence>
<evidence type="ECO:0000256" key="4">
    <source>
        <dbReference type="ARBA" id="ARBA00023319"/>
    </source>
</evidence>
<evidence type="ECO:0000313" key="8">
    <source>
        <dbReference type="Proteomes" id="UP000290572"/>
    </source>
</evidence>
<dbReference type="SUPFAM" id="SSF48726">
    <property type="entry name" value="Immunoglobulin"/>
    <property type="match status" value="12"/>
</dbReference>
<dbReference type="SMART" id="SM00409">
    <property type="entry name" value="IG"/>
    <property type="match status" value="12"/>
</dbReference>
<dbReference type="Pfam" id="PF13927">
    <property type="entry name" value="Ig_3"/>
    <property type="match status" value="2"/>
</dbReference>
<dbReference type="CDD" id="cd00096">
    <property type="entry name" value="Ig"/>
    <property type="match status" value="1"/>
</dbReference>
<dbReference type="InterPro" id="IPR003599">
    <property type="entry name" value="Ig_sub"/>
</dbReference>
<proteinExistence type="evidence at protein level"/>
<dbReference type="Gene3D" id="2.60.40.10">
    <property type="entry name" value="Immunoglobulins"/>
    <property type="match status" value="12"/>
</dbReference>
<dbReference type="InterPro" id="IPR036179">
    <property type="entry name" value="Ig-like_dom_sf"/>
</dbReference>
<feature type="transmembrane region" description="Helical" evidence="5">
    <location>
        <begin position="579"/>
        <end position="602"/>
    </location>
</feature>
<dbReference type="PANTHER" id="PTHR44337:SF20">
    <property type="entry name" value="CARCINOEMBRYONIC ANTIGEN-RELATED CELL ADHESION MOLECULE 5-RELATED"/>
    <property type="match status" value="1"/>
</dbReference>
<dbReference type="PANTHER" id="PTHR44337">
    <property type="entry name" value="CARCINOEMBRYONIC ANTIGEN-RELATED CELL ADHESION MOLECULE 8"/>
    <property type="match status" value="1"/>
</dbReference>
<keyword evidence="9" id="KW-1267">Proteomics identification</keyword>
<dbReference type="PROSITE" id="PS50835">
    <property type="entry name" value="IG_LIKE"/>
    <property type="match status" value="7"/>
</dbReference>
<feature type="domain" description="Ig-like" evidence="6">
    <location>
        <begin position="384"/>
        <end position="485"/>
    </location>
</feature>
<feature type="domain" description="Ig-like" evidence="6">
    <location>
        <begin position="1194"/>
        <end position="1276"/>
    </location>
</feature>
<reference evidence="7 8" key="1">
    <citation type="submission" date="2018-03" db="EMBL/GenBank/DDBJ databases">
        <title>Draft genome sequence of Rohu Carp (Labeo rohita).</title>
        <authorList>
            <person name="Das P."/>
            <person name="Kushwaha B."/>
            <person name="Joshi C.G."/>
            <person name="Kumar D."/>
            <person name="Nagpure N.S."/>
            <person name="Sahoo L."/>
            <person name="Das S.P."/>
            <person name="Bit A."/>
            <person name="Patnaik S."/>
            <person name="Meher P.K."/>
            <person name="Jayasankar P."/>
            <person name="Koringa P.G."/>
            <person name="Patel N.V."/>
            <person name="Hinsu A.T."/>
            <person name="Kumar R."/>
            <person name="Pandey M."/>
            <person name="Agarwal S."/>
            <person name="Srivastava S."/>
            <person name="Singh M."/>
            <person name="Iquebal M.A."/>
            <person name="Jaiswal S."/>
            <person name="Angadi U.B."/>
            <person name="Kumar N."/>
            <person name="Raza M."/>
            <person name="Shah T.M."/>
            <person name="Rai A."/>
            <person name="Jena J.K."/>
        </authorList>
    </citation>
    <scope>NUCLEOTIDE SEQUENCE [LARGE SCALE GENOMIC DNA]</scope>
    <source>
        <strain evidence="7">DASCIFA01</strain>
        <tissue evidence="7">Testis</tissue>
    </source>
</reference>
<keyword evidence="8" id="KW-1185">Reference proteome</keyword>
<keyword evidence="4" id="KW-0393">Immunoglobulin domain</keyword>
<dbReference type="Pfam" id="PF07679">
    <property type="entry name" value="I-set"/>
    <property type="match status" value="2"/>
</dbReference>
<dbReference type="Pfam" id="PF13895">
    <property type="entry name" value="Ig_2"/>
    <property type="match status" value="1"/>
</dbReference>
<evidence type="ECO:0000256" key="1">
    <source>
        <dbReference type="ARBA" id="ARBA00022729"/>
    </source>
</evidence>
<dbReference type="InterPro" id="IPR003598">
    <property type="entry name" value="Ig_sub2"/>
</dbReference>
<protein>
    <submittedName>
        <fullName evidence="7">Carcinoembryonic antigen-related cell adhesion molecule 1-like protein</fullName>
    </submittedName>
</protein>
<dbReference type="InterPro" id="IPR007110">
    <property type="entry name" value="Ig-like_dom"/>
</dbReference>
<sequence length="1406" mass="152429">MRLVREMRLSNGKLYSGTGPITGAAAGPGPVGGAAEMGPGPQRLLEDPLSASVPSSAPALVPTAAPRGCTHVRGLRSLHMDFFNFRLPLLILAALGCYSEGSPLLNNKINGVIGKYVTFKTTVILTPNFVTVTWNFNDGSKIAPIITSIVPSNTDNVDEKYAGRISYNKTTFELQLGPLVKEDGGEYTLTIVTDKGQQLTGQVDLEVLEPVTDVMILSNPPEAVEFNSTVNLTCSAKGSFTYKWMNGSVPLVVDGTHIKLNQVGNVLTIAEVRRTDLRGPIFCIAENPLESGRSAAFNLTVSYGPEKVNMTQTPTDSFLKKGSNLTFSCLAQSDPPAQLLWKFNGEELPQKTTASLTLTNVQEINSGNYSCVAYNMKTKRYVSSQITVVSVLEALSGTNISSSSSVLIDGYSTVNITCSAAAGKAESVEWLKGDKPLTPSERVILSADKKTLTIVKVVKEDAGDYKCQLKNKVNKDESTYKMVINYGPLNVKVEGKNAVKFEEPAKLLCFADSVPISKYSWKLNGTVMNISQAEINIEKAKVTDSGIYTCEAFNPITGKTETKTHKLAVTEVGAVDEGLSGGAIAGIVIGVLVAVIIIACIIKRKKKANSEKLTPVICQLQLNVTTVTYDLYCSMNEWQPGETREPTAPPAGCYSEGSLLLNNKINGVIGKYVTFKTTITLTPNFVIVTWNFNKGSEIAPILTSIVPSNTDNVDEKYASRISYNKTTFELQLGPLVKEDGGEYTLTIVTDKGQQLTGQVDLEVLEPVTDIMISSNLPEAVEFNNTVHLTSLLLNNKINGVIGKYVTFKTTITLTPNFVIVTWNFNKGSEIAPILTSIVPSNTDNVDEKYASRISYNKTTFELQLGPLVKEDGGEYTLTIVTDKGQQLTGQVDLEVLEPVTDIMISSNLPEAVEFNSTVVLTCSAKGSFTYKWKSGSVPLVVDGTRMKLNQVGNVLTVAEVRRTDLQGPIYCTAENALKSGRSAAFNLTVSYGPEKVSITQNTTDSFIKKGSYLTLACSAQSDPPAQFQWMFNGQEMPQKTTVNITLTNVQEINSGNYSCVAYNAKTKRYVTSPVAVVSVLGCYSEDSPPLNNQTNDVIGALSGTTISSSSSVLIAGNIMVSITCSAATGKAESVEWLKDNKPLTPSDRVILSADNKTLTIIKVFKEDAGDYKCQLKNKVNKDESTYKMVINYGPGSVQVNGKTEVKSEEHVELVCSADSVPPSKYSWKLNDTVMNFNHPVIFIKKARVTDSGTYTCMAFNPITGMAKTATHKLIVTGKNVTFKTTITSTQDFPTITWYFNKDEVIAPMITSIPSTNAENTDEKYTSRIIYNKTTCELQLGPLVKEDGGEYTLTIVTNKGQQLTGQVDLEVLEPINDNKISSNLPEAVEFNDTVVLALPKALLRISG</sequence>
<keyword evidence="1" id="KW-0732">Signal</keyword>
<feature type="domain" description="Ig-like" evidence="6">
    <location>
        <begin position="1088"/>
        <end position="1191"/>
    </location>
</feature>
<dbReference type="InterPro" id="IPR013151">
    <property type="entry name" value="Immunoglobulin_dom"/>
</dbReference>
<organism evidence="7 8">
    <name type="scientific">Labeo rohita</name>
    <name type="common">Indian major carp</name>
    <name type="synonym">Cyprinus rohita</name>
    <dbReference type="NCBI Taxonomy" id="84645"/>
    <lineage>
        <taxon>Eukaryota</taxon>
        <taxon>Metazoa</taxon>
        <taxon>Chordata</taxon>
        <taxon>Craniata</taxon>
        <taxon>Vertebrata</taxon>
        <taxon>Euteleostomi</taxon>
        <taxon>Actinopterygii</taxon>
        <taxon>Neopterygii</taxon>
        <taxon>Teleostei</taxon>
        <taxon>Ostariophysi</taxon>
        <taxon>Cypriniformes</taxon>
        <taxon>Cyprinidae</taxon>
        <taxon>Labeoninae</taxon>
        <taxon>Labeonini</taxon>
        <taxon>Labeo</taxon>
    </lineage>
</organism>
<keyword evidence="5" id="KW-0472">Membrane</keyword>
<name>A0A498MTK8_LABRO</name>
<evidence type="ECO:0007829" key="9">
    <source>
        <dbReference type="PeptideAtlas" id="A0A498MTK8"/>
    </source>
</evidence>
<feature type="domain" description="Ig-like" evidence="6">
    <location>
        <begin position="305"/>
        <end position="383"/>
    </location>
</feature>
<evidence type="ECO:0000256" key="2">
    <source>
        <dbReference type="ARBA" id="ARBA00023157"/>
    </source>
</evidence>
<dbReference type="EMBL" id="QBIY01012468">
    <property type="protein sequence ID" value="RXN25018.1"/>
    <property type="molecule type" value="Genomic_DNA"/>
</dbReference>
<keyword evidence="5" id="KW-1133">Transmembrane helix</keyword>